<dbReference type="EMBL" id="BMZC01000007">
    <property type="protein sequence ID" value="GGZ67679.1"/>
    <property type="molecule type" value="Genomic_DNA"/>
</dbReference>
<gene>
    <name evidence="4" type="ORF">GCM10011274_27830</name>
</gene>
<dbReference type="GO" id="GO:0016651">
    <property type="term" value="F:oxidoreductase activity, acting on NAD(P)H"/>
    <property type="evidence" value="ECO:0007669"/>
    <property type="project" value="TreeGrafter"/>
</dbReference>
<dbReference type="InterPro" id="IPR011032">
    <property type="entry name" value="GroES-like_sf"/>
</dbReference>
<dbReference type="Pfam" id="PF00107">
    <property type="entry name" value="ADH_zinc_N"/>
    <property type="match status" value="1"/>
</dbReference>
<keyword evidence="1" id="KW-0521">NADP</keyword>
<feature type="domain" description="Alcohol dehydrogenase-like C-terminal" evidence="3">
    <location>
        <begin position="188"/>
        <end position="269"/>
    </location>
</feature>
<evidence type="ECO:0000259" key="3">
    <source>
        <dbReference type="Pfam" id="PF00107"/>
    </source>
</evidence>
<dbReference type="GO" id="GO:0070402">
    <property type="term" value="F:NADPH binding"/>
    <property type="evidence" value="ECO:0007669"/>
    <property type="project" value="TreeGrafter"/>
</dbReference>
<organism evidence="4 5">
    <name type="scientific">Paraglaciecola chathamensis</name>
    <dbReference type="NCBI Taxonomy" id="368405"/>
    <lineage>
        <taxon>Bacteria</taxon>
        <taxon>Pseudomonadati</taxon>
        <taxon>Pseudomonadota</taxon>
        <taxon>Gammaproteobacteria</taxon>
        <taxon>Alteromonadales</taxon>
        <taxon>Alteromonadaceae</taxon>
        <taxon>Paraglaciecola</taxon>
    </lineage>
</organism>
<proteinExistence type="predicted"/>
<dbReference type="PANTHER" id="PTHR48106">
    <property type="entry name" value="QUINONE OXIDOREDUCTASE PIG3-RELATED"/>
    <property type="match status" value="1"/>
</dbReference>
<dbReference type="SUPFAM" id="SSF50129">
    <property type="entry name" value="GroES-like"/>
    <property type="match status" value="1"/>
</dbReference>
<reference evidence="4" key="1">
    <citation type="journal article" date="2014" name="Int. J. Syst. Evol. Microbiol.">
        <title>Complete genome sequence of Corynebacterium casei LMG S-19264T (=DSM 44701T), isolated from a smear-ripened cheese.</title>
        <authorList>
            <consortium name="US DOE Joint Genome Institute (JGI-PGF)"/>
            <person name="Walter F."/>
            <person name="Albersmeier A."/>
            <person name="Kalinowski J."/>
            <person name="Ruckert C."/>
        </authorList>
    </citation>
    <scope>NUCLEOTIDE SEQUENCE</scope>
    <source>
        <strain evidence="4">KCTC 32337</strain>
    </source>
</reference>
<keyword evidence="2" id="KW-0560">Oxidoreductase</keyword>
<dbReference type="Gene3D" id="3.40.50.720">
    <property type="entry name" value="NAD(P)-binding Rossmann-like Domain"/>
    <property type="match status" value="1"/>
</dbReference>
<name>A0A8H9IB14_9ALTE</name>
<evidence type="ECO:0000256" key="1">
    <source>
        <dbReference type="ARBA" id="ARBA00022857"/>
    </source>
</evidence>
<dbReference type="InterPro" id="IPR036291">
    <property type="entry name" value="NAD(P)-bd_dom_sf"/>
</dbReference>
<dbReference type="Proteomes" id="UP000622604">
    <property type="component" value="Unassembled WGS sequence"/>
</dbReference>
<dbReference type="InterPro" id="IPR013149">
    <property type="entry name" value="ADH-like_C"/>
</dbReference>
<sequence>MTGKDEKMNKTKQLFTHISSDNELSVNLKEVDVPSPKSHEIVVKMQASPINPSDMWPMFGPADLSKAQLSDDKTTLTAPIHKGMLGRVKSRLDQTLPIGNEGAGVVVAAGDSEKAQALIGKTVAVLTGASYTQYACVPIQACIVHHDDTTPLAAASSFVNPLTALGMVETMRMEGHTALVHTAAASSLGIMLNKICLAEGVQLVNIVRKQEQVDLLTQIGAKYVVNSSSDSYKKDLYKAIEATGATLAFDAIGGGELASDILTAMEAVGSKDATGFNTYGSLDNKQVYIYGGLDFSPTVLNRAFGMTWSVGGWLLMRFLGKLDAPKVAELHKRVADEINTTFAIESSEELSFEEALTPEIIAKYNAKSTGGKYIINPNKA</sequence>
<accession>A0A8H9IB14</accession>
<dbReference type="SUPFAM" id="SSF51735">
    <property type="entry name" value="NAD(P)-binding Rossmann-fold domains"/>
    <property type="match status" value="1"/>
</dbReference>
<protein>
    <submittedName>
        <fullName evidence="4">NADH oxidoreductase</fullName>
    </submittedName>
</protein>
<dbReference type="CDD" id="cd08291">
    <property type="entry name" value="ETR_like_1"/>
    <property type="match status" value="1"/>
</dbReference>
<evidence type="ECO:0000313" key="4">
    <source>
        <dbReference type="EMBL" id="GGZ67679.1"/>
    </source>
</evidence>
<dbReference type="Gene3D" id="3.90.180.10">
    <property type="entry name" value="Medium-chain alcohol dehydrogenases, catalytic domain"/>
    <property type="match status" value="1"/>
</dbReference>
<comment type="caution">
    <text evidence="4">The sequence shown here is derived from an EMBL/GenBank/DDBJ whole genome shotgun (WGS) entry which is preliminary data.</text>
</comment>
<dbReference type="PANTHER" id="PTHR48106:SF18">
    <property type="entry name" value="QUINONE OXIDOREDUCTASE PIG3"/>
    <property type="match status" value="1"/>
</dbReference>
<dbReference type="AlphaFoldDB" id="A0A8H9IB14"/>
<reference evidence="4" key="2">
    <citation type="submission" date="2020-09" db="EMBL/GenBank/DDBJ databases">
        <authorList>
            <person name="Sun Q."/>
            <person name="Kim S."/>
        </authorList>
    </citation>
    <scope>NUCLEOTIDE SEQUENCE</scope>
    <source>
        <strain evidence="4">KCTC 32337</strain>
    </source>
</reference>
<evidence type="ECO:0000313" key="5">
    <source>
        <dbReference type="Proteomes" id="UP000622604"/>
    </source>
</evidence>
<evidence type="ECO:0000256" key="2">
    <source>
        <dbReference type="ARBA" id="ARBA00023002"/>
    </source>
</evidence>